<dbReference type="CDD" id="cd16443">
    <property type="entry name" value="LplA"/>
    <property type="match status" value="1"/>
</dbReference>
<dbReference type="PANTHER" id="PTHR43679:SF2">
    <property type="entry name" value="OCTANOYL-[GCVH]:PROTEIN N-OCTANOYLTRANSFERASE"/>
    <property type="match status" value="1"/>
</dbReference>
<proteinExistence type="predicted"/>
<dbReference type="InterPro" id="IPR045864">
    <property type="entry name" value="aa-tRNA-synth_II/BPL/LPL"/>
</dbReference>
<dbReference type="EC" id="2.3.1.181" evidence="2"/>
<sequence>MATTWRLLSDPAAPAAWNMAVDEALLLTHTAGLSPPTLRLYAWETPTLSLGLLQPFNAEWACRCRRLGGALVRRPSGGGAVWHHHELTYAVVVDGRCCPLGSSVLATYRWLERGLRAALHRLGIEPDPPFDATVSAPAAFCFARLTGADLAVQGRKLCGSAQARRQGVLLQHGTIPLRWNLDAVTALFGEPFVTALTSLEQLLGRSVRFSEVADAVAVGFEQALGIALVPGALTPTEKALAELLVKAKYATPAWTESRTVPADLRCKVQQLLRAESANASLTG</sequence>
<protein>
    <submittedName>
        <fullName evidence="2">Octanoyltransferase LipM</fullName>
        <ecNumber evidence="2">2.3.1.181</ecNumber>
    </submittedName>
</protein>
<dbReference type="AlphaFoldDB" id="A0A2H5X9C3"/>
<keyword evidence="2" id="KW-0012">Acyltransferase</keyword>
<accession>A0A2H5X9C3</accession>
<comment type="caution">
    <text evidence="2">The sequence shown here is derived from an EMBL/GenBank/DDBJ whole genome shotgun (WGS) entry which is preliminary data.</text>
</comment>
<dbReference type="PANTHER" id="PTHR43679">
    <property type="entry name" value="OCTANOYLTRANSFERASE LIPM-RELATED"/>
    <property type="match status" value="1"/>
</dbReference>
<evidence type="ECO:0000313" key="3">
    <source>
        <dbReference type="Proteomes" id="UP000236173"/>
    </source>
</evidence>
<dbReference type="InterPro" id="IPR004143">
    <property type="entry name" value="BPL_LPL_catalytic"/>
</dbReference>
<gene>
    <name evidence="2" type="primary">lipM</name>
    <name evidence="2" type="ORF">HRbin17_00283</name>
</gene>
<dbReference type="EMBL" id="BEHT01000002">
    <property type="protein sequence ID" value="GBC97792.1"/>
    <property type="molecule type" value="Genomic_DNA"/>
</dbReference>
<dbReference type="GO" id="GO:0033819">
    <property type="term" value="F:lipoyl(octanoyl) transferase activity"/>
    <property type="evidence" value="ECO:0007669"/>
    <property type="project" value="UniProtKB-EC"/>
</dbReference>
<dbReference type="SUPFAM" id="SSF55681">
    <property type="entry name" value="Class II aaRS and biotin synthetases"/>
    <property type="match status" value="1"/>
</dbReference>
<dbReference type="Pfam" id="PF21948">
    <property type="entry name" value="LplA-B_cat"/>
    <property type="match status" value="1"/>
</dbReference>
<dbReference type="PROSITE" id="PS51733">
    <property type="entry name" value="BPL_LPL_CATALYTIC"/>
    <property type="match status" value="1"/>
</dbReference>
<keyword evidence="2" id="KW-0808">Transferase</keyword>
<reference evidence="3" key="1">
    <citation type="submission" date="2017-09" db="EMBL/GenBank/DDBJ databases">
        <title>Metaegenomics of thermophilic ammonia-oxidizing enrichment culture.</title>
        <authorList>
            <person name="Kato S."/>
            <person name="Suzuki K."/>
        </authorList>
    </citation>
    <scope>NUCLEOTIDE SEQUENCE [LARGE SCALE GENOMIC DNA]</scope>
</reference>
<name>A0A2H5X9C3_9BACT</name>
<dbReference type="Gene3D" id="3.30.930.10">
    <property type="entry name" value="Bira Bifunctional Protein, Domain 2"/>
    <property type="match status" value="1"/>
</dbReference>
<dbReference type="Proteomes" id="UP000236173">
    <property type="component" value="Unassembled WGS sequence"/>
</dbReference>
<organism evidence="2 3">
    <name type="scientific">Candidatus Fervidibacter japonicus</name>
    <dbReference type="NCBI Taxonomy" id="2035412"/>
    <lineage>
        <taxon>Bacteria</taxon>
        <taxon>Candidatus Fervidibacterota</taxon>
        <taxon>Candidatus Fervidibacter</taxon>
    </lineage>
</organism>
<feature type="domain" description="BPL/LPL catalytic" evidence="1">
    <location>
        <begin position="32"/>
        <end position="228"/>
    </location>
</feature>
<evidence type="ECO:0000259" key="1">
    <source>
        <dbReference type="PROSITE" id="PS51733"/>
    </source>
</evidence>
<dbReference type="InterPro" id="IPR050664">
    <property type="entry name" value="Octanoyltrans_LipM/LipL"/>
</dbReference>
<evidence type="ECO:0000313" key="2">
    <source>
        <dbReference type="EMBL" id="GBC97792.1"/>
    </source>
</evidence>